<protein>
    <recommendedName>
        <fullName evidence="9">E3 ubiquitin-protein ligase RNF123-like</fullName>
    </recommendedName>
</protein>
<dbReference type="PROSITE" id="PS50089">
    <property type="entry name" value="ZF_RING_2"/>
    <property type="match status" value="1"/>
</dbReference>
<dbReference type="InterPro" id="IPR057987">
    <property type="entry name" value="TPR_RNF123/RKP"/>
</dbReference>
<evidence type="ECO:0000259" key="5">
    <source>
        <dbReference type="PROSITE" id="PS50089"/>
    </source>
</evidence>
<dbReference type="InterPro" id="IPR001841">
    <property type="entry name" value="Znf_RING"/>
</dbReference>
<dbReference type="CDD" id="cd16541">
    <property type="entry name" value="RING-HC_RNF123"/>
    <property type="match status" value="1"/>
</dbReference>
<dbReference type="Proteomes" id="UP000663828">
    <property type="component" value="Unassembled WGS sequence"/>
</dbReference>
<dbReference type="GO" id="GO:0004842">
    <property type="term" value="F:ubiquitin-protein transferase activity"/>
    <property type="evidence" value="ECO:0007669"/>
    <property type="project" value="InterPro"/>
</dbReference>
<dbReference type="Gene3D" id="2.60.120.920">
    <property type="match status" value="1"/>
</dbReference>
<dbReference type="SUPFAM" id="SSF57850">
    <property type="entry name" value="RING/U-box"/>
    <property type="match status" value="1"/>
</dbReference>
<evidence type="ECO:0000313" key="7">
    <source>
        <dbReference type="EMBL" id="CAF0976310.1"/>
    </source>
</evidence>
<evidence type="ECO:0000259" key="6">
    <source>
        <dbReference type="PROSITE" id="PS50188"/>
    </source>
</evidence>
<dbReference type="InterPro" id="IPR003877">
    <property type="entry name" value="SPRY_dom"/>
</dbReference>
<sequence length="1219" mass="140540">MTATHNVYDILTQIFTNSLQPYGNEDNLNDRHSFPHQLSDVGEYLDNKLADIASSCPHPPSNYEDYRIGPPTTSLIVHGATGIVQCTRYDYTGIASFNTVRADVCVFRGKWQYEVLLETRGVMQFGWCTLKCNFSQEIGVGDTWTSFSYDGGRIRKWNVQNSKYGDPWLAGDVISCLIDCDEGTISFKRNGVDLGIAFENVPCGKGIAYFPAISLSQNERIKINFGATPFRHPTASYLPIDEKPQLHIDQAEFLFNTFQQMIHFAKYQRFNGSSKTTNALKLPQPRTISDSKNEAVLMIIAQQIIERLCPLLGSPYVIQQCLISMLLKLNHESIHDEQIELCLCLDYFWAFLESNDLLSIFTQLFLSLNVLYFFEPILLTFDSQKQYLYLLHSLIKHEDTRKLALESIFFLRVKLPLFIDIKPPDSDVLKQIIPDGWSTKKLNFNDLERDLNYLPACRKLKDDLKLVENIQIEILKLLLNPSDVLQRPPSSKYLFITKFRNFLKENLTESPIHNYQPGTIRNLFHRLLQVLEFYWNQYHEVKSMDEGRDYSLPFDAAYVPSQKFIDNNFDYFNLQRLGGVQSHLEKEYLADVKRARASNTSSASTTSSFFARTLSDQVSRRDDMSDFVNGSDRYRHQLGGSLKSLNATGSESLTELLDGLILLYHVGVHKHYLKVAEVIDSLREYTESLTDIDNKLLNCRDDCPEIRDELIRSKKIFEQQAEDLTRKIAWITINVFSHEKRRDVVILHRCVYRTLQLSSEAGNLFSFVPEIYLNDIYLNTFTALNVYFPLEDSVISREIATDFVQFVANHMQDTRIVNTDVRDNIIQSLSAFCFYTGSLRALENMREYNRAVLIRALLTPYSNRPWAMTNLILVRFWKGCGFGFRYSQVYPSKFLQSLRKDRIQDPSPSIKYQQEIGRHLSRNIDDAIVFLNSLLGQLNWAFSEFMGLLKDLVPTKSRYMPTVEHRQMKICSTCFDVTVSLLRTIEMTICVAPNVMLDKHVPKAEMLLIRLIQLLSQIINRLATKNYVLEEIQRLKMSVLDNIHPYPIFSAVCGILVHLINRTSTETSLRVCRAIHSEADLDLTCLRRLIYGFDSETTDLGSVSSLRFALISQPEINRSEANELDEFYRKLNDTYQKLAKTTTASDENDDSMCIICYSHQIQAEFRPCKHQACLSCINTHFMTSNECFFCKTRIDQVVDSITNRVIDSVKPNENYTKDK</sequence>
<dbReference type="PROSITE" id="PS50188">
    <property type="entry name" value="B302_SPRY"/>
    <property type="match status" value="1"/>
</dbReference>
<dbReference type="Gene3D" id="3.30.40.10">
    <property type="entry name" value="Zinc/RING finger domain, C3HC4 (zinc finger)"/>
    <property type="match status" value="1"/>
</dbReference>
<accession>A0A814F464</accession>
<dbReference type="PANTHER" id="PTHR13363">
    <property type="entry name" value="RING FINGER AND SRY DOMAIN-CONTAINING"/>
    <property type="match status" value="1"/>
</dbReference>
<dbReference type="InterPro" id="IPR043136">
    <property type="entry name" value="B30.2/SPRY_sf"/>
</dbReference>
<dbReference type="PANTHER" id="PTHR13363:SF5">
    <property type="entry name" value="E3 UBIQUITIN-PROTEIN LIGASE RNF123"/>
    <property type="match status" value="1"/>
</dbReference>
<name>A0A814F464_ADIRI</name>
<dbReference type="SMART" id="SM00449">
    <property type="entry name" value="SPRY"/>
    <property type="match status" value="1"/>
</dbReference>
<reference evidence="7" key="1">
    <citation type="submission" date="2021-02" db="EMBL/GenBank/DDBJ databases">
        <authorList>
            <person name="Nowell W R."/>
        </authorList>
    </citation>
    <scope>NUCLEOTIDE SEQUENCE</scope>
</reference>
<dbReference type="Pfam" id="PF13920">
    <property type="entry name" value="zf-C3HC4_3"/>
    <property type="match status" value="1"/>
</dbReference>
<dbReference type="Pfam" id="PF00622">
    <property type="entry name" value="SPRY"/>
    <property type="match status" value="1"/>
</dbReference>
<dbReference type="GO" id="GO:0051603">
    <property type="term" value="P:proteolysis involved in protein catabolic process"/>
    <property type="evidence" value="ECO:0007669"/>
    <property type="project" value="TreeGrafter"/>
</dbReference>
<dbReference type="InterPro" id="IPR013320">
    <property type="entry name" value="ConA-like_dom_sf"/>
</dbReference>
<evidence type="ECO:0000256" key="3">
    <source>
        <dbReference type="ARBA" id="ARBA00022833"/>
    </source>
</evidence>
<dbReference type="Pfam" id="PF25576">
    <property type="entry name" value="TPR_RNF123"/>
    <property type="match status" value="1"/>
</dbReference>
<dbReference type="InterPro" id="IPR013083">
    <property type="entry name" value="Znf_RING/FYVE/PHD"/>
</dbReference>
<keyword evidence="1" id="KW-0479">Metal-binding</keyword>
<proteinExistence type="predicted"/>
<organism evidence="7 8">
    <name type="scientific">Adineta ricciae</name>
    <name type="common">Rotifer</name>
    <dbReference type="NCBI Taxonomy" id="249248"/>
    <lineage>
        <taxon>Eukaryota</taxon>
        <taxon>Metazoa</taxon>
        <taxon>Spiralia</taxon>
        <taxon>Gnathifera</taxon>
        <taxon>Rotifera</taxon>
        <taxon>Eurotatoria</taxon>
        <taxon>Bdelloidea</taxon>
        <taxon>Adinetida</taxon>
        <taxon>Adinetidae</taxon>
        <taxon>Adineta</taxon>
    </lineage>
</organism>
<evidence type="ECO:0008006" key="9">
    <source>
        <dbReference type="Google" id="ProtNLM"/>
    </source>
</evidence>
<dbReference type="InterPro" id="IPR001870">
    <property type="entry name" value="B30.2/SPRY"/>
</dbReference>
<keyword evidence="3" id="KW-0862">Zinc</keyword>
<dbReference type="InterPro" id="IPR045129">
    <property type="entry name" value="RNF123/RKP/RSPRY1"/>
</dbReference>
<dbReference type="GO" id="GO:0005737">
    <property type="term" value="C:cytoplasm"/>
    <property type="evidence" value="ECO:0007669"/>
    <property type="project" value="TreeGrafter"/>
</dbReference>
<evidence type="ECO:0000313" key="8">
    <source>
        <dbReference type="Proteomes" id="UP000663828"/>
    </source>
</evidence>
<dbReference type="GO" id="GO:0008270">
    <property type="term" value="F:zinc ion binding"/>
    <property type="evidence" value="ECO:0007669"/>
    <property type="project" value="UniProtKB-KW"/>
</dbReference>
<keyword evidence="8" id="KW-1185">Reference proteome</keyword>
<feature type="domain" description="RING-type" evidence="5">
    <location>
        <begin position="1153"/>
        <end position="1191"/>
    </location>
</feature>
<feature type="domain" description="B30.2/SPRY" evidence="6">
    <location>
        <begin position="34"/>
        <end position="230"/>
    </location>
</feature>
<dbReference type="EMBL" id="CAJNOR010000666">
    <property type="protein sequence ID" value="CAF0976310.1"/>
    <property type="molecule type" value="Genomic_DNA"/>
</dbReference>
<evidence type="ECO:0000256" key="2">
    <source>
        <dbReference type="ARBA" id="ARBA00022771"/>
    </source>
</evidence>
<dbReference type="SUPFAM" id="SSF49899">
    <property type="entry name" value="Concanavalin A-like lectins/glucanases"/>
    <property type="match status" value="1"/>
</dbReference>
<keyword evidence="2 4" id="KW-0863">Zinc-finger</keyword>
<comment type="caution">
    <text evidence="7">The sequence shown here is derived from an EMBL/GenBank/DDBJ whole genome shotgun (WGS) entry which is preliminary data.</text>
</comment>
<dbReference type="AlphaFoldDB" id="A0A814F464"/>
<evidence type="ECO:0000256" key="1">
    <source>
        <dbReference type="ARBA" id="ARBA00022723"/>
    </source>
</evidence>
<evidence type="ECO:0000256" key="4">
    <source>
        <dbReference type="PROSITE-ProRule" id="PRU00175"/>
    </source>
</evidence>
<gene>
    <name evidence="7" type="ORF">XAT740_LOCUS11941</name>
</gene>